<dbReference type="Proteomes" id="UP000598120">
    <property type="component" value="Unassembled WGS sequence"/>
</dbReference>
<sequence length="2071" mass="230993">MYKPKFSHRVIAVFLTLNFMVSIVPVNQLLASNNGPNAPEASGFEPVGATDMVNLSSGDMSYVLPLLEIDGFPVTLNYHAGIPMDMEASWVGLGWNINTGAIARGVVANPDDWGYGRRLNLTYLYGEIDSYSVNVGVGFAKAAEVGVGLSWGSNKSISGSVSASVGPLSASIDTNGNYSFGVSASAAMKSFGLGDAFDKIESGPNEGSFFGGSLSLSGNTKKGGISGNIGLGGSAYGLSAGMGISISSNGLGSSFSVGANNQSSGTETRSGGAGISMNSFSAGDYSYNTKGFYIPLQIGIFSFGFGHQKTEITLANGYNKYGYGILYHNLTTGSSVDKLYNTELGNDILPLTFDTSTDDYQRRNVFGDVYEQSLPQPEVEFIGDYREQIEKLNFTFGGYDSYDINASGIGGTLKPILGETSVLIGEGYDGRSVRTYRDKTKVFYHNSKGGLKPTKSMSQSDTSPNKLNFSFDGQITENAVISGASISNYTGSTIDISNFINSGSDLPSRPKSGSYVETYTNAQIDAGANIMIPASLKTSSGFLTRNSQGYQMEGIGGYKVTTPDGKTYHFAQPVYNYEQIQHSFLNFEGATSESKYNSSTKREATPYATHWLLTAITGPDYIDINGNNFADEDDYGYWLRLDHGQWSNAYTWRSPYDTRDYTNDGTIVNQARRHYSTFMDKQVEKSDPGYFVQGRKDLYYLDKIVSRNQSAIFVKDLRHDAYGSSADYSFNFTPNKQFTDKIQGGVVQHREAAIYDKEYQLKLDKIIIVNKPESEITINKTTGNGSLGTVNQYVSPDNRYYSGGFFWNGLLPQNRVHKLHLSDNIIDVNDVSSFDYSQANKVIKFEHSYDLAKKTPSSGYTSSSPYPNNGTVNEKYGRLTLESVKIYGRGTISNANENQLFDYMPPYIFDYYGRDEVHEENYLQELPPGTPSTFYDQIFSQMFPGMSPPQQYEFIRANKDNWGFRENAIEAWSLSEITTPQGSTIEVDYEEDDFYIEAFGRRYWENDLKFFIERNPNNNNILISIKNHHLVNEGFKTNFEDYFEVGEKVFIDLYICRTRHAHNNSSDRGRININSETYNNLIEYPTILSVDEDLLVIELNNIPVSADVIGGNDSNRVFNLWFAKMSGTSNGGTHIYEGTERNCPSDVPAGGDRHKMAYKLLSNKVAPGTSGGGLRVKDITVKDNNGGKYITRYDYTNPYTGKTSGITSFNPIRGEVFVPYQNELPGPGVMYEWVTMKAIEVNSSNNEREIASSRYHYYTLQPVFDIFNPNIEMKDIDGDDIFKTTVNELSMSFSNMTAKDMKIEKNLTKIGQLISIEDFNEFGHLMSKTTNSYVPRAGELSETYASMKTVFDFNEDDDGNEVESSYVLNQHYLGLSTKSEKVSMIKSIESVNSSGKSTITYSEPDEFLGTYTVSEKTLSDGTIVKEKKIPAYKKYSSMGSKLLNPNNKNMLTQEAMNITSLGATSNQTLNASITTWNNDWSYRDNIGNQSNSSNEFPVWRKHKTFIWKDKVNATTGTYNTNLSETNSYFNWGIGQPTNSNWQNVSEVTRYTHWSSPIESKDINNNYVSSKMADEFTKVIASGNARYTEMYYSGAEHIASGNYFEGEVKGANYQTNEVSHTGSYSVKNNTANDKVFEVSGQVSSSLNDLSKDFRPGKYKVSFWTHQQSGTDTGTKLNFNGIVVSEVETVSAGCWKMFNYYVELTPNTSFNLYATNTNGGGYYFDDFRMHPVYSSMNSFVYDKDTKELLYILDANNMSTSYRYDAAGRLKTTYKEVENTSSFNGGFKIVSQYKYHYKNNNDTSINYNEDINNCINQIYKPLALKELSRNCIPEFNTYDINYTMHVYDGSGNYKYEWKWLINAETGQYSNWIVGNQNQFIPYATKYCASDSFQKTWSVKARVTDLGTGEVISTDDGYDIEECLNYINNPKVLLGVEASKCHGECGSSKYQFHLHPLDANLSLPQTTGYIDNNTGILTSIDLSQSNGLFCPTIKYVETNECSSGYIQFVSITPTYLGSTGFTYEFYLDCVSNTELNFNPQLKNGVANDPQYARPGILIKKNGDGKIISITDTTKN</sequence>
<evidence type="ECO:0000313" key="2">
    <source>
        <dbReference type="Proteomes" id="UP000598120"/>
    </source>
</evidence>
<proteinExistence type="predicted"/>
<dbReference type="EMBL" id="BMIC01000011">
    <property type="protein sequence ID" value="GFZ94251.1"/>
    <property type="molecule type" value="Genomic_DNA"/>
</dbReference>
<name>A0A8J2TV01_9FLAO</name>
<keyword evidence="2" id="KW-1185">Reference proteome</keyword>
<reference evidence="1 2" key="1">
    <citation type="journal article" date="2014" name="Int. J. Syst. Evol. Microbiol.">
        <title>Complete genome sequence of Corynebacterium casei LMG S-19264T (=DSM 44701T), isolated from a smear-ripened cheese.</title>
        <authorList>
            <consortium name="US DOE Joint Genome Institute (JGI-PGF)"/>
            <person name="Walter F."/>
            <person name="Albersmeier A."/>
            <person name="Kalinowski J."/>
            <person name="Ruckert C."/>
        </authorList>
    </citation>
    <scope>NUCLEOTIDE SEQUENCE [LARGE SCALE GENOMIC DNA]</scope>
    <source>
        <strain evidence="1 2">CGMCC 1.15295</strain>
    </source>
</reference>
<evidence type="ECO:0000313" key="1">
    <source>
        <dbReference type="EMBL" id="GFZ94251.1"/>
    </source>
</evidence>
<organism evidence="1 2">
    <name type="scientific">Aquaticitalea lipolytica</name>
    <dbReference type="NCBI Taxonomy" id="1247562"/>
    <lineage>
        <taxon>Bacteria</taxon>
        <taxon>Pseudomonadati</taxon>
        <taxon>Bacteroidota</taxon>
        <taxon>Flavobacteriia</taxon>
        <taxon>Flavobacteriales</taxon>
        <taxon>Flavobacteriaceae</taxon>
        <taxon>Aquaticitalea</taxon>
    </lineage>
</organism>
<comment type="caution">
    <text evidence="1">The sequence shown here is derived from an EMBL/GenBank/DDBJ whole genome shotgun (WGS) entry which is preliminary data.</text>
</comment>
<dbReference type="RefSeq" id="WP_188606990.1">
    <property type="nucleotide sequence ID" value="NZ_BMIC01000011.1"/>
</dbReference>
<evidence type="ECO:0008006" key="3">
    <source>
        <dbReference type="Google" id="ProtNLM"/>
    </source>
</evidence>
<protein>
    <recommendedName>
        <fullName evidence="3">RHS repeat-associated core domain-containing protein</fullName>
    </recommendedName>
</protein>
<gene>
    <name evidence="1" type="ORF">GCM10011531_27560</name>
</gene>
<accession>A0A8J2TV01</accession>